<sequence length="290" mass="32651">MAEQDPSAPALFDISALAPAAPTTFMDLKDPRYAYMFGFLQADGHLARGTGQKGKLTVELNARDIHILQEFQRLTPYYSSVTERVRTTNFAEEHHSATWALYALEARTIVNELGIPYGKKSRVIRPPRVAFSRPDYLRGIIDADGSLGWTAEGIPFLSFTSASTAVAAYLCHYTKKVTGAERIARRNTRDQVYVITYWKEQAQQLAEHLYYPGCLSLDHKKANAASIQTWARPAGMRFAPPRRRWTAADDRELLRLDNPAAAAIALDRTEQSCSMRLWRLRTGQTPMPTQ</sequence>
<name>A0ABW6ISP9_STRWE</name>
<evidence type="ECO:0000313" key="2">
    <source>
        <dbReference type="Proteomes" id="UP001600424"/>
    </source>
</evidence>
<dbReference type="EMBL" id="JBHTRV010000005">
    <property type="protein sequence ID" value="MFE5979644.1"/>
    <property type="molecule type" value="Genomic_DNA"/>
</dbReference>
<dbReference type="Proteomes" id="UP001600424">
    <property type="component" value="Unassembled WGS sequence"/>
</dbReference>
<evidence type="ECO:0000313" key="1">
    <source>
        <dbReference type="EMBL" id="MFE5979644.1"/>
    </source>
</evidence>
<protein>
    <recommendedName>
        <fullName evidence="3">Homing endonuclease LAGLIDADG domain-containing protein</fullName>
    </recommendedName>
</protein>
<comment type="caution">
    <text evidence="1">The sequence shown here is derived from an EMBL/GenBank/DDBJ whole genome shotgun (WGS) entry which is preliminary data.</text>
</comment>
<reference evidence="1 2" key="1">
    <citation type="submission" date="2024-09" db="EMBL/GenBank/DDBJ databases">
        <title>The Natural Products Discovery Center: Release of the First 8490 Sequenced Strains for Exploring Actinobacteria Biosynthetic Diversity.</title>
        <authorList>
            <person name="Kalkreuter E."/>
            <person name="Kautsar S.A."/>
            <person name="Yang D."/>
            <person name="Bader C.D."/>
            <person name="Teijaro C.N."/>
            <person name="Fluegel L."/>
            <person name="Davis C.M."/>
            <person name="Simpson J.R."/>
            <person name="Lauterbach L."/>
            <person name="Steele A.D."/>
            <person name="Gui C."/>
            <person name="Meng S."/>
            <person name="Li G."/>
            <person name="Viehrig K."/>
            <person name="Ye F."/>
            <person name="Su P."/>
            <person name="Kiefer A.F."/>
            <person name="Nichols A."/>
            <person name="Cepeda A.J."/>
            <person name="Yan W."/>
            <person name="Fan B."/>
            <person name="Jiang Y."/>
            <person name="Adhikari A."/>
            <person name="Zheng C.-J."/>
            <person name="Schuster L."/>
            <person name="Cowan T.M."/>
            <person name="Smanski M.J."/>
            <person name="Chevrette M.G."/>
            <person name="De Carvalho L.P.S."/>
            <person name="Shen B."/>
        </authorList>
    </citation>
    <scope>NUCLEOTIDE SEQUENCE [LARGE SCALE GENOMIC DNA]</scope>
    <source>
        <strain evidence="1 2">NPDC056472</strain>
    </source>
</reference>
<dbReference type="InterPro" id="IPR027434">
    <property type="entry name" value="Homing_endonucl"/>
</dbReference>
<evidence type="ECO:0008006" key="3">
    <source>
        <dbReference type="Google" id="ProtNLM"/>
    </source>
</evidence>
<accession>A0ABW6ISP9</accession>
<proteinExistence type="predicted"/>
<dbReference type="SUPFAM" id="SSF55608">
    <property type="entry name" value="Homing endonucleases"/>
    <property type="match status" value="1"/>
</dbReference>
<dbReference type="RefSeq" id="WP_386248785.1">
    <property type="nucleotide sequence ID" value="NZ_JBHTRV010000005.1"/>
</dbReference>
<organism evidence="1 2">
    <name type="scientific">Streptomyces wedmorensis</name>
    <dbReference type="NCBI Taxonomy" id="43759"/>
    <lineage>
        <taxon>Bacteria</taxon>
        <taxon>Bacillati</taxon>
        <taxon>Actinomycetota</taxon>
        <taxon>Actinomycetes</taxon>
        <taxon>Kitasatosporales</taxon>
        <taxon>Streptomycetaceae</taxon>
        <taxon>Streptomyces</taxon>
    </lineage>
</organism>
<gene>
    <name evidence="1" type="ORF">ACFQ63_08030</name>
</gene>
<keyword evidence="2" id="KW-1185">Reference proteome</keyword>
<dbReference type="Gene3D" id="3.10.28.10">
    <property type="entry name" value="Homing endonucleases"/>
    <property type="match status" value="1"/>
</dbReference>